<evidence type="ECO:0000259" key="2">
    <source>
        <dbReference type="Pfam" id="PF10551"/>
    </source>
</evidence>
<feature type="domain" description="Transposase MuDR plant" evidence="1">
    <location>
        <begin position="211"/>
        <end position="276"/>
    </location>
</feature>
<proteinExistence type="predicted"/>
<dbReference type="InterPro" id="IPR004332">
    <property type="entry name" value="Transposase_MuDR"/>
</dbReference>
<dbReference type="Proteomes" id="UP001151760">
    <property type="component" value="Unassembled WGS sequence"/>
</dbReference>
<gene>
    <name evidence="3" type="ORF">Tco_1110499</name>
</gene>
<accession>A0ABQ5IIZ3</accession>
<name>A0ABQ5IIZ3_9ASTR</name>
<reference evidence="3" key="2">
    <citation type="submission" date="2022-01" db="EMBL/GenBank/DDBJ databases">
        <authorList>
            <person name="Yamashiro T."/>
            <person name="Shiraishi A."/>
            <person name="Satake H."/>
            <person name="Nakayama K."/>
        </authorList>
    </citation>
    <scope>NUCLEOTIDE SEQUENCE</scope>
</reference>
<keyword evidence="4" id="KW-1185">Reference proteome</keyword>
<dbReference type="EMBL" id="BQNB010020837">
    <property type="protein sequence ID" value="GJU00161.1"/>
    <property type="molecule type" value="Genomic_DNA"/>
</dbReference>
<dbReference type="PANTHER" id="PTHR31973">
    <property type="entry name" value="POLYPROTEIN, PUTATIVE-RELATED"/>
    <property type="match status" value="1"/>
</dbReference>
<evidence type="ECO:0000313" key="4">
    <source>
        <dbReference type="Proteomes" id="UP001151760"/>
    </source>
</evidence>
<evidence type="ECO:0000259" key="1">
    <source>
        <dbReference type="Pfam" id="PF03108"/>
    </source>
</evidence>
<feature type="domain" description="MULE transposase" evidence="2">
    <location>
        <begin position="409"/>
        <end position="502"/>
    </location>
</feature>
<dbReference type="InterPro" id="IPR018289">
    <property type="entry name" value="MULE_transposase_dom"/>
</dbReference>
<organism evidence="3 4">
    <name type="scientific">Tanacetum coccineum</name>
    <dbReference type="NCBI Taxonomy" id="301880"/>
    <lineage>
        <taxon>Eukaryota</taxon>
        <taxon>Viridiplantae</taxon>
        <taxon>Streptophyta</taxon>
        <taxon>Embryophyta</taxon>
        <taxon>Tracheophyta</taxon>
        <taxon>Spermatophyta</taxon>
        <taxon>Magnoliopsida</taxon>
        <taxon>eudicotyledons</taxon>
        <taxon>Gunneridae</taxon>
        <taxon>Pentapetalae</taxon>
        <taxon>asterids</taxon>
        <taxon>campanulids</taxon>
        <taxon>Asterales</taxon>
        <taxon>Asteraceae</taxon>
        <taxon>Asteroideae</taxon>
        <taxon>Anthemideae</taxon>
        <taxon>Anthemidinae</taxon>
        <taxon>Tanacetum</taxon>
    </lineage>
</organism>
<dbReference type="Pfam" id="PF10551">
    <property type="entry name" value="MULE"/>
    <property type="match status" value="1"/>
</dbReference>
<sequence length="979" mass="113872">MNRGSILHEDLTYTMLHEMVMKKFNLEANYPLNLSAKLSSIDDNFDITDDHEVWFFVECACNSKDEVAHLYVSQHKTLYDTTRFLENHQENTFYNFFEPTTLENIGPSNNITNTSFDNNGLDLNFGTSDFHNNKSNHQNESHFEKPECSFAFGDYHEYEDEKNEFDDVVDDNPLPNYQKWQKYMSFKPDIPETPLYKSKPMISKHFKKETDVKVGQIFDNKEALDLAIRLKALDEGYQFLNERSAPERYALKCFHFNECAWKIRATRWGKTEKFSITSFNDVHTCPKTQTYPNHRNANKKVIAHLLTPKLKDNKRVLKRKDIQQDIMSEYKINISYQQAWRGKDYCIQQIRGSPYESFEMLPYYCYNLERKNEGTVTRIKTDEKGVFEMLFIALGASIRTFVNYLRPLLIIDAAHLKGQYKGTNLIAVGIDGNNQIVPISFGICKGEIGPCWSWWMFVLKECIGDNSNLLFISDRHVAIALAVQNEFPLAYHVVCCPYLMMNLSLKRDRTKALFWKICKAYTTKDFLSSMSHLQDIQPDAHDKLCQVGPQRWSRAHCPLVRYNYLTSKSVESVNACTVVYRKLPVLKLTETYRAMVQDWYYKRRKFADFAEMISHLTRKISRRFTTVYYTLPPNNTLSGLKQIKNDYDTNVMYDIAKVAGKIQLFVSHHQIDLSTVLIPNDGSLEEAFAGFINKTIPTTPYTQNNFNFVVHNNGQLVLDNTKDTTYINGGTMNINIPRMKLEELKQYLSNILGTNIHALYYKIPHNGFSITVKLRNNYDMHVMFDISSAHYKLQIYIDHLGVNFFIAKYIFPNASLAEMMNHVITNYTSDSEDNKREVTQNDYTFNQMVEWAEQEHFEDEETKLSCPKIDLSTSMADSANDARKTIVSNLQRELEAEATLANTMLGNLTHYSEQMHIREIQITMLQNMPTMSLNSYGLHALLMTHKADIRTTNNLIRARQELLRSIAEKQNFINNYRAI</sequence>
<dbReference type="PANTHER" id="PTHR31973:SF185">
    <property type="entry name" value="TRANSPOSASE, MUDR, PLANT, MULE TRANSPOSASE DOMAIN-CONTAINING PROTEIN"/>
    <property type="match status" value="1"/>
</dbReference>
<dbReference type="Pfam" id="PF03108">
    <property type="entry name" value="DBD_Tnp_Mut"/>
    <property type="match status" value="1"/>
</dbReference>
<comment type="caution">
    <text evidence="3">The sequence shown here is derived from an EMBL/GenBank/DDBJ whole genome shotgun (WGS) entry which is preliminary data.</text>
</comment>
<reference evidence="3" key="1">
    <citation type="journal article" date="2022" name="Int. J. Mol. Sci.">
        <title>Draft Genome of Tanacetum Coccineum: Genomic Comparison of Closely Related Tanacetum-Family Plants.</title>
        <authorList>
            <person name="Yamashiro T."/>
            <person name="Shiraishi A."/>
            <person name="Nakayama K."/>
            <person name="Satake H."/>
        </authorList>
    </citation>
    <scope>NUCLEOTIDE SEQUENCE</scope>
</reference>
<protein>
    <submittedName>
        <fullName evidence="3">Transposase, MuDR, MULE transposase domain protein</fullName>
    </submittedName>
</protein>
<evidence type="ECO:0000313" key="3">
    <source>
        <dbReference type="EMBL" id="GJU00161.1"/>
    </source>
</evidence>